<dbReference type="GO" id="GO:0035721">
    <property type="term" value="P:intraciliary retrograde transport"/>
    <property type="evidence" value="ECO:0007669"/>
    <property type="project" value="TreeGrafter"/>
</dbReference>
<name>A0A6S7HX67_PARCT</name>
<dbReference type="GO" id="GO:0030991">
    <property type="term" value="C:intraciliary transport particle A"/>
    <property type="evidence" value="ECO:0007669"/>
    <property type="project" value="TreeGrafter"/>
</dbReference>
<protein>
    <submittedName>
        <fullName evidence="8">Intraflagellar transport 140 homolog</fullName>
    </submittedName>
</protein>
<evidence type="ECO:0000256" key="3">
    <source>
        <dbReference type="ARBA" id="ARBA00022737"/>
    </source>
</evidence>
<keyword evidence="4" id="KW-0969">Cilium</keyword>
<feature type="domain" description="IFT140 second beta-propeller" evidence="7">
    <location>
        <begin position="113"/>
        <end position="174"/>
    </location>
</feature>
<dbReference type="AlphaFoldDB" id="A0A6S7HX67"/>
<evidence type="ECO:0000256" key="2">
    <source>
        <dbReference type="ARBA" id="ARBA00022574"/>
    </source>
</evidence>
<dbReference type="Proteomes" id="UP001152795">
    <property type="component" value="Unassembled WGS sequence"/>
</dbReference>
<evidence type="ECO:0000259" key="7">
    <source>
        <dbReference type="Pfam" id="PF23385"/>
    </source>
</evidence>
<evidence type="ECO:0000256" key="1">
    <source>
        <dbReference type="ARBA" id="ARBA00004138"/>
    </source>
</evidence>
<feature type="domain" description="IFT140 first beta-propeller" evidence="6">
    <location>
        <begin position="1"/>
        <end position="104"/>
    </location>
</feature>
<accession>A0A6S7HX67</accession>
<dbReference type="InterPro" id="IPR056155">
    <property type="entry name" value="Beta-prop_IFT140_2nd"/>
</dbReference>
<keyword evidence="9" id="KW-1185">Reference proteome</keyword>
<keyword evidence="2" id="KW-0853">WD repeat</keyword>
<dbReference type="PANTHER" id="PTHR15722">
    <property type="entry name" value="IFT140/172-RELATED"/>
    <property type="match status" value="1"/>
</dbReference>
<dbReference type="PANTHER" id="PTHR15722:SF7">
    <property type="entry name" value="INTRAFLAGELLAR TRANSPORT PROTEIN 140 HOMOLOG"/>
    <property type="match status" value="1"/>
</dbReference>
<feature type="non-terminal residue" evidence="8">
    <location>
        <position position="1"/>
    </location>
</feature>
<organism evidence="8 9">
    <name type="scientific">Paramuricea clavata</name>
    <name type="common">Red gorgonian</name>
    <name type="synonym">Violescent sea-whip</name>
    <dbReference type="NCBI Taxonomy" id="317549"/>
    <lineage>
        <taxon>Eukaryota</taxon>
        <taxon>Metazoa</taxon>
        <taxon>Cnidaria</taxon>
        <taxon>Anthozoa</taxon>
        <taxon>Octocorallia</taxon>
        <taxon>Malacalcyonacea</taxon>
        <taxon>Plexauridae</taxon>
        <taxon>Paramuricea</taxon>
    </lineage>
</organism>
<comment type="caution">
    <text evidence="8">The sequence shown here is derived from an EMBL/GenBank/DDBJ whole genome shotgun (WGS) entry which is preliminary data.</text>
</comment>
<gene>
    <name evidence="8" type="ORF">PACLA_8A028463</name>
</gene>
<dbReference type="GO" id="GO:0036064">
    <property type="term" value="C:ciliary basal body"/>
    <property type="evidence" value="ECO:0007669"/>
    <property type="project" value="TreeGrafter"/>
</dbReference>
<evidence type="ECO:0000256" key="5">
    <source>
        <dbReference type="ARBA" id="ARBA00023273"/>
    </source>
</evidence>
<sequence>MLDIGRNENYVLGLESAAYEQGECITCIAYSSMKGILAGGTNLGKIAMWHAVKNKTGAEIDGEKKWELSSPSVIQEPVLQLQWGGGKGLLGANVGSSVVILKEQIMNIHFNDMVAAIQISPSQLTIENFATDYCHDLKTDIHIKGVYMLKDHVIVWDGKRVVVYEVSSDMVMVRAADPSSNTQLQFYITLYQNTWKKI</sequence>
<keyword evidence="3" id="KW-0677">Repeat</keyword>
<proteinExistence type="predicted"/>
<dbReference type="InterPro" id="IPR056154">
    <property type="entry name" value="Beta-prop_IFT140_1st"/>
</dbReference>
<evidence type="ECO:0000256" key="4">
    <source>
        <dbReference type="ARBA" id="ARBA00023069"/>
    </source>
</evidence>
<dbReference type="EMBL" id="CACRXK020003485">
    <property type="protein sequence ID" value="CAB3998982.1"/>
    <property type="molecule type" value="Genomic_DNA"/>
</dbReference>
<evidence type="ECO:0000313" key="9">
    <source>
        <dbReference type="Proteomes" id="UP001152795"/>
    </source>
</evidence>
<keyword evidence="5" id="KW-0966">Cell projection</keyword>
<comment type="subcellular location">
    <subcellularLocation>
        <location evidence="1">Cell projection</location>
        <location evidence="1">Cilium</location>
    </subcellularLocation>
</comment>
<dbReference type="GO" id="GO:0005930">
    <property type="term" value="C:axoneme"/>
    <property type="evidence" value="ECO:0007669"/>
    <property type="project" value="TreeGrafter"/>
</dbReference>
<reference evidence="8" key="1">
    <citation type="submission" date="2020-04" db="EMBL/GenBank/DDBJ databases">
        <authorList>
            <person name="Alioto T."/>
            <person name="Alioto T."/>
            <person name="Gomez Garrido J."/>
        </authorList>
    </citation>
    <scope>NUCLEOTIDE SEQUENCE</scope>
    <source>
        <strain evidence="8">A484AB</strain>
    </source>
</reference>
<evidence type="ECO:0000259" key="6">
    <source>
        <dbReference type="Pfam" id="PF23383"/>
    </source>
</evidence>
<evidence type="ECO:0000313" key="8">
    <source>
        <dbReference type="EMBL" id="CAB3998982.1"/>
    </source>
</evidence>
<dbReference type="Pfam" id="PF23385">
    <property type="entry name" value="Beta-prop_IFT140_2nd"/>
    <property type="match status" value="1"/>
</dbReference>
<dbReference type="OrthoDB" id="10258787at2759"/>
<dbReference type="Pfam" id="PF23383">
    <property type="entry name" value="Beta-prop_IFT140_1st"/>
    <property type="match status" value="1"/>
</dbReference>